<protein>
    <recommendedName>
        <fullName evidence="4">Lipoprotein</fullName>
    </recommendedName>
</protein>
<sequence>MTKWAVSALVAMTLTACASSGGDKKPSAQATEQATTPVQTNVKFDSYAEVAYKCKEGKVLAMYGIKDNVVAGVQVVHQDIQSPLMLRTTNPKYNEFSTSGRHITWTQNLASPADVKTAKAQGLSRLVTGKNPDGSAGVGVGVVAGNCDVDKAMTAQLPNMKDEDKVKWLGK</sequence>
<organism evidence="2 3">
    <name type="scientific">Vitreoscilla massiliensis</name>
    <dbReference type="NCBI Taxonomy" id="1689272"/>
    <lineage>
        <taxon>Bacteria</taxon>
        <taxon>Pseudomonadati</taxon>
        <taxon>Pseudomonadota</taxon>
        <taxon>Betaproteobacteria</taxon>
        <taxon>Neisseriales</taxon>
        <taxon>Neisseriaceae</taxon>
        <taxon>Vitreoscilla</taxon>
    </lineage>
</organism>
<feature type="chain" id="PRO_5046171652" description="Lipoprotein" evidence="1">
    <location>
        <begin position="19"/>
        <end position="171"/>
    </location>
</feature>
<dbReference type="EMBL" id="CP091511">
    <property type="protein sequence ID" value="UOO90476.1"/>
    <property type="molecule type" value="Genomic_DNA"/>
</dbReference>
<feature type="signal peptide" evidence="1">
    <location>
        <begin position="1"/>
        <end position="18"/>
    </location>
</feature>
<keyword evidence="3" id="KW-1185">Reference proteome</keyword>
<evidence type="ECO:0000313" key="3">
    <source>
        <dbReference type="Proteomes" id="UP000832011"/>
    </source>
</evidence>
<evidence type="ECO:0008006" key="4">
    <source>
        <dbReference type="Google" id="ProtNLM"/>
    </source>
</evidence>
<name>A0ABY4E3W8_9NEIS</name>
<accession>A0ABY4E3W8</accession>
<dbReference type="Proteomes" id="UP000832011">
    <property type="component" value="Chromosome"/>
</dbReference>
<gene>
    <name evidence="2" type="ORF">LVJ82_05745</name>
</gene>
<keyword evidence="1" id="KW-0732">Signal</keyword>
<dbReference type="RefSeq" id="WP_244796829.1">
    <property type="nucleotide sequence ID" value="NZ_CP091511.1"/>
</dbReference>
<evidence type="ECO:0000313" key="2">
    <source>
        <dbReference type="EMBL" id="UOO90476.1"/>
    </source>
</evidence>
<evidence type="ECO:0000256" key="1">
    <source>
        <dbReference type="SAM" id="SignalP"/>
    </source>
</evidence>
<proteinExistence type="predicted"/>
<dbReference type="PROSITE" id="PS51257">
    <property type="entry name" value="PROKAR_LIPOPROTEIN"/>
    <property type="match status" value="1"/>
</dbReference>
<reference evidence="2 3" key="1">
    <citation type="journal article" date="2022" name="Res Sq">
        <title>Evolution of multicellular longitudinally dividing oral cavity symbionts (Neisseriaceae).</title>
        <authorList>
            <person name="Nyongesa S."/>
            <person name="Weber P."/>
            <person name="Bernet E."/>
            <person name="Pullido F."/>
            <person name="Nieckarz M."/>
            <person name="Delaby M."/>
            <person name="Nieves C."/>
            <person name="Viehboeck T."/>
            <person name="Krause N."/>
            <person name="Rivera-Millot A."/>
            <person name="Nakamura A."/>
            <person name="Vischer N."/>
            <person name="VanNieuwenhze M."/>
            <person name="Brun Y."/>
            <person name="Cava F."/>
            <person name="Bulgheresi S."/>
            <person name="Veyrier F."/>
        </authorList>
    </citation>
    <scope>NUCLEOTIDE SEQUENCE [LARGE SCALE GENOMIC DNA]</scope>
    <source>
        <strain evidence="2 3">SN4</strain>
    </source>
</reference>